<reference evidence="1 2" key="1">
    <citation type="journal article" date="2015" name="Plant Cell">
        <title>Oil accumulation by the oleaginous diatom Fistulifera solaris as revealed by the genome and transcriptome.</title>
        <authorList>
            <person name="Tanaka T."/>
            <person name="Maeda Y."/>
            <person name="Veluchamy A."/>
            <person name="Tanaka M."/>
            <person name="Abida H."/>
            <person name="Marechal E."/>
            <person name="Bowler C."/>
            <person name="Muto M."/>
            <person name="Sunaga Y."/>
            <person name="Tanaka M."/>
            <person name="Yoshino T."/>
            <person name="Taniguchi T."/>
            <person name="Fukuda Y."/>
            <person name="Nemoto M."/>
            <person name="Matsumoto M."/>
            <person name="Wong P.S."/>
            <person name="Aburatani S."/>
            <person name="Fujibuchi W."/>
        </authorList>
    </citation>
    <scope>NUCLEOTIDE SEQUENCE [LARGE SCALE GENOMIC DNA]</scope>
    <source>
        <strain evidence="1 2">JPCC DA0580</strain>
    </source>
</reference>
<dbReference type="EMBL" id="BDSP01000124">
    <property type="protein sequence ID" value="GAX18205.1"/>
    <property type="molecule type" value="Genomic_DNA"/>
</dbReference>
<proteinExistence type="predicted"/>
<dbReference type="AlphaFoldDB" id="A0A1Z5JVZ0"/>
<dbReference type="InParanoid" id="A0A1Z5JVZ0"/>
<sequence length="342" mass="39550">MKSKETILWIGGISGFAQSYFQAFSLTEEWVVVGVEKTKPSWLPGHVTFLSCDLTDNLQELIKYIKFDEIDRVIVSIRPPLVTYRTNQQAWKYAQAMLHGLTVLLNSLPSQIRQIVHISSIATVDHHPRQSMFSEKDDRVSSSQELSNPYDRFKRACEERISHWATSSNPPKSYTHLRFGAIFTDAPGCIQCQSLAMQARLGPLLATPIDCNSGRNAATLLHLILSSPHDKVLQPVYFYCRPLHFSRPVSYGTYLQTYREAYNMRYYLTVPDRWVRLFVLGFHALTRWLGGLVPYLESIDYLLLVTLNEHSFDQTLVQQDFPELVLREETILQCFERRRRVQ</sequence>
<dbReference type="InterPro" id="IPR036291">
    <property type="entry name" value="NAD(P)-bd_dom_sf"/>
</dbReference>
<name>A0A1Z5JVZ0_FISSO</name>
<dbReference type="Proteomes" id="UP000198406">
    <property type="component" value="Unassembled WGS sequence"/>
</dbReference>
<evidence type="ECO:0000313" key="2">
    <source>
        <dbReference type="Proteomes" id="UP000198406"/>
    </source>
</evidence>
<dbReference type="OrthoDB" id="46449at2759"/>
<evidence type="ECO:0000313" key="1">
    <source>
        <dbReference type="EMBL" id="GAX18205.1"/>
    </source>
</evidence>
<organism evidence="1 2">
    <name type="scientific">Fistulifera solaris</name>
    <name type="common">Oleaginous diatom</name>
    <dbReference type="NCBI Taxonomy" id="1519565"/>
    <lineage>
        <taxon>Eukaryota</taxon>
        <taxon>Sar</taxon>
        <taxon>Stramenopiles</taxon>
        <taxon>Ochrophyta</taxon>
        <taxon>Bacillariophyta</taxon>
        <taxon>Bacillariophyceae</taxon>
        <taxon>Bacillariophycidae</taxon>
        <taxon>Naviculales</taxon>
        <taxon>Naviculaceae</taxon>
        <taxon>Fistulifera</taxon>
    </lineage>
</organism>
<keyword evidence="2" id="KW-1185">Reference proteome</keyword>
<evidence type="ECO:0008006" key="3">
    <source>
        <dbReference type="Google" id="ProtNLM"/>
    </source>
</evidence>
<comment type="caution">
    <text evidence="1">The sequence shown here is derived from an EMBL/GenBank/DDBJ whole genome shotgun (WGS) entry which is preliminary data.</text>
</comment>
<dbReference type="Gene3D" id="3.40.50.720">
    <property type="entry name" value="NAD(P)-binding Rossmann-like Domain"/>
    <property type="match status" value="1"/>
</dbReference>
<protein>
    <recommendedName>
        <fullName evidence="3">NAD-dependent epimerase/dehydratase domain-containing protein</fullName>
    </recommendedName>
</protein>
<accession>A0A1Z5JVZ0</accession>
<gene>
    <name evidence="1" type="ORF">FisN_25Hh189</name>
</gene>
<dbReference type="SUPFAM" id="SSF51735">
    <property type="entry name" value="NAD(P)-binding Rossmann-fold domains"/>
    <property type="match status" value="1"/>
</dbReference>